<keyword evidence="3" id="KW-1185">Reference proteome</keyword>
<protein>
    <recommendedName>
        <fullName evidence="4">Nucleotidyl transferase AbiEii/AbiGii toxin family protein</fullName>
    </recommendedName>
</protein>
<dbReference type="RefSeq" id="WP_115375884.1">
    <property type="nucleotide sequence ID" value="NZ_QASA01000003.1"/>
</dbReference>
<organism evidence="2 3">
    <name type="scientific">Adhaeribacter pallidiroseus</name>
    <dbReference type="NCBI Taxonomy" id="2072847"/>
    <lineage>
        <taxon>Bacteria</taxon>
        <taxon>Pseudomonadati</taxon>
        <taxon>Bacteroidota</taxon>
        <taxon>Cytophagia</taxon>
        <taxon>Cytophagales</taxon>
        <taxon>Hymenobacteraceae</taxon>
        <taxon>Adhaeribacter</taxon>
    </lineage>
</organism>
<accession>A0A369Q6I6</accession>
<dbReference type="Proteomes" id="UP000253919">
    <property type="component" value="Unassembled WGS sequence"/>
</dbReference>
<name>A0A369Q6I6_9BACT</name>
<dbReference type="EMBL" id="QASA01000003">
    <property type="protein sequence ID" value="RDC58683.1"/>
    <property type="molecule type" value="Genomic_DNA"/>
</dbReference>
<dbReference type="Pfam" id="PF08843">
    <property type="entry name" value="AbiEii"/>
    <property type="match status" value="1"/>
</dbReference>
<dbReference type="AlphaFoldDB" id="A0A369Q6I6"/>
<dbReference type="InterPro" id="IPR014942">
    <property type="entry name" value="AbiEii"/>
</dbReference>
<dbReference type="Gene3D" id="3.10.450.620">
    <property type="entry name" value="JHP933, nucleotidyltransferase-like core domain"/>
    <property type="match status" value="1"/>
</dbReference>
<sequence length="295" mass="33837">MNLDLVNKIKRLAIIALASDDQLIESIVLKGGNAIDLAYHDSSSISRTSYDLDFSIEDGDFEEDVAVISERIHKTLVQTFGEHGFALIDYKFNNRPKTPTIEFWSGYQVTFKVLDQKIFNDNKDNISNQRRLAIPLKPGRSSTGPSPTFELEFSKFEYVGSKAAIDVDGFTVYVYTPEMIVFEKLRAICQQLPQYKGVIKSFSARPRARDFYDIHLIMEMHQLDANSNKNKELIAKIFGAKQVPLGFIKEISTNKEFHKDNWDSVKDTVSKFEKSESFDFYFDYVVNTFQPLTFP</sequence>
<reference evidence="2 3" key="1">
    <citation type="submission" date="2018-04" db="EMBL/GenBank/DDBJ databases">
        <title>Adhaeribacter sp. HMF7616 genome sequencing and assembly.</title>
        <authorList>
            <person name="Kang H."/>
            <person name="Kang J."/>
            <person name="Cha I."/>
            <person name="Kim H."/>
            <person name="Joh K."/>
        </authorList>
    </citation>
    <scope>NUCLEOTIDE SEQUENCE [LARGE SCALE GENOMIC DNA]</scope>
    <source>
        <strain evidence="2 3">HMF7616</strain>
    </source>
</reference>
<dbReference type="EMBL" id="QASA01000003">
    <property type="protein sequence ID" value="RDC58726.1"/>
    <property type="molecule type" value="Genomic_DNA"/>
</dbReference>
<evidence type="ECO:0000313" key="2">
    <source>
        <dbReference type="EMBL" id="RDC58726.1"/>
    </source>
</evidence>
<proteinExistence type="predicted"/>
<evidence type="ECO:0000313" key="1">
    <source>
        <dbReference type="EMBL" id="RDC58683.1"/>
    </source>
</evidence>
<evidence type="ECO:0000313" key="3">
    <source>
        <dbReference type="Proteomes" id="UP000253919"/>
    </source>
</evidence>
<dbReference type="OrthoDB" id="8683379at2"/>
<gene>
    <name evidence="1" type="ORF">AHMF7616_05317</name>
    <name evidence="2" type="ORF">AHMF7616_05360</name>
</gene>
<evidence type="ECO:0008006" key="4">
    <source>
        <dbReference type="Google" id="ProtNLM"/>
    </source>
</evidence>
<comment type="caution">
    <text evidence="2">The sequence shown here is derived from an EMBL/GenBank/DDBJ whole genome shotgun (WGS) entry which is preliminary data.</text>
</comment>